<evidence type="ECO:0000256" key="4">
    <source>
        <dbReference type="RuleBase" id="RU004508"/>
    </source>
</evidence>
<proteinExistence type="inferred from homology"/>
<dbReference type="GO" id="GO:0030170">
    <property type="term" value="F:pyridoxal phosphate binding"/>
    <property type="evidence" value="ECO:0007669"/>
    <property type="project" value="TreeGrafter"/>
</dbReference>
<protein>
    <submittedName>
        <fullName evidence="5">DegT/DnrJ/EryC1/StrS family aminotransferase</fullName>
    </submittedName>
</protein>
<dbReference type="PANTHER" id="PTHR30244:SF34">
    <property type="entry name" value="DTDP-4-AMINO-4,6-DIDEOXYGALACTOSE TRANSAMINASE"/>
    <property type="match status" value="1"/>
</dbReference>
<keyword evidence="5" id="KW-0032">Aminotransferase</keyword>
<dbReference type="GO" id="GO:0008483">
    <property type="term" value="F:transaminase activity"/>
    <property type="evidence" value="ECO:0007669"/>
    <property type="project" value="UniProtKB-KW"/>
</dbReference>
<gene>
    <name evidence="5" type="ORF">HYS17_00635</name>
</gene>
<evidence type="ECO:0000256" key="1">
    <source>
        <dbReference type="ARBA" id="ARBA00037999"/>
    </source>
</evidence>
<dbReference type="InterPro" id="IPR015424">
    <property type="entry name" value="PyrdxlP-dep_Trfase"/>
</dbReference>
<evidence type="ECO:0000313" key="6">
    <source>
        <dbReference type="Proteomes" id="UP000595362"/>
    </source>
</evidence>
<accession>A0A7T5UI54</accession>
<dbReference type="InterPro" id="IPR015422">
    <property type="entry name" value="PyrdxlP-dep_Trfase_small"/>
</dbReference>
<comment type="similarity">
    <text evidence="1 4">Belongs to the DegT/DnrJ/EryC1 family.</text>
</comment>
<dbReference type="Pfam" id="PF01041">
    <property type="entry name" value="DegT_DnrJ_EryC1"/>
    <property type="match status" value="1"/>
</dbReference>
<dbReference type="Gene3D" id="3.40.640.10">
    <property type="entry name" value="Type I PLP-dependent aspartate aminotransferase-like (Major domain)"/>
    <property type="match status" value="1"/>
</dbReference>
<evidence type="ECO:0000256" key="2">
    <source>
        <dbReference type="PIRSR" id="PIRSR000390-1"/>
    </source>
</evidence>
<keyword evidence="3 4" id="KW-0663">Pyridoxal phosphate</keyword>
<dbReference type="Gene3D" id="3.90.1150.10">
    <property type="entry name" value="Aspartate Aminotransferase, domain 1"/>
    <property type="match status" value="1"/>
</dbReference>
<reference evidence="5 6" key="1">
    <citation type="submission" date="2020-07" db="EMBL/GenBank/DDBJ databases">
        <title>Huge and variable diversity of episymbiotic CPR bacteria and DPANN archaea in groundwater ecosystems.</title>
        <authorList>
            <person name="He C.Y."/>
            <person name="Keren R."/>
            <person name="Whittaker M."/>
            <person name="Farag I.F."/>
            <person name="Doudna J."/>
            <person name="Cate J.H.D."/>
            <person name="Banfield J.F."/>
        </authorList>
    </citation>
    <scope>NUCLEOTIDE SEQUENCE [LARGE SCALE GENOMIC DNA]</scope>
    <source>
        <strain evidence="5">NC_groundwater_70_Ag_B-0.1um_54_66</strain>
    </source>
</reference>
<dbReference type="InterPro" id="IPR000653">
    <property type="entry name" value="DegT/StrS_aminotransferase"/>
</dbReference>
<evidence type="ECO:0000313" key="5">
    <source>
        <dbReference type="EMBL" id="QQG36333.1"/>
    </source>
</evidence>
<name>A0A7T5UI54_9BACT</name>
<dbReference type="GO" id="GO:0000271">
    <property type="term" value="P:polysaccharide biosynthetic process"/>
    <property type="evidence" value="ECO:0007669"/>
    <property type="project" value="TreeGrafter"/>
</dbReference>
<dbReference type="SUPFAM" id="SSF53383">
    <property type="entry name" value="PLP-dependent transferases"/>
    <property type="match status" value="1"/>
</dbReference>
<dbReference type="InterPro" id="IPR015421">
    <property type="entry name" value="PyrdxlP-dep_Trfase_major"/>
</dbReference>
<dbReference type="PIRSF" id="PIRSF000390">
    <property type="entry name" value="PLP_StrS"/>
    <property type="match status" value="1"/>
</dbReference>
<dbReference type="PANTHER" id="PTHR30244">
    <property type="entry name" value="TRANSAMINASE"/>
    <property type="match status" value="1"/>
</dbReference>
<dbReference type="EMBL" id="CP066681">
    <property type="protein sequence ID" value="QQG36333.1"/>
    <property type="molecule type" value="Genomic_DNA"/>
</dbReference>
<keyword evidence="5" id="KW-0808">Transferase</keyword>
<organism evidence="5 6">
    <name type="scientific">Micavibrio aeruginosavorus</name>
    <dbReference type="NCBI Taxonomy" id="349221"/>
    <lineage>
        <taxon>Bacteria</taxon>
        <taxon>Pseudomonadati</taxon>
        <taxon>Bdellovibrionota</taxon>
        <taxon>Bdellovibrionia</taxon>
        <taxon>Bdellovibrionales</taxon>
        <taxon>Pseudobdellovibrionaceae</taxon>
        <taxon>Micavibrio</taxon>
    </lineage>
</organism>
<dbReference type="CDD" id="cd00616">
    <property type="entry name" value="AHBA_syn"/>
    <property type="match status" value="1"/>
</dbReference>
<sequence length="427" mass="47322">MTADKRLSSPLALHGGNRAVRQDIPGFTGIGSEEKQAVIDFLDRKLPLSGFHGSARPSFFGGPEVQAFEAAWRDVFKCKHAVSVNSATSGLMAAMGAIGIEPGDEVIVPPYTMSATVIAPLIYGGIPVFVDVEDEYFCLNVEKVRQAITPRTKAILTVNLWGHPAALRELRRLADEKGLYLVEDNAQALSATEDGRYAGTIGHIGVFSMNVHKHIQSGEGGVCVTEDDHIAQRLQLIRNHGENVTNWLEVKDIANIVGFNFRQTEIGAVIARAQLKKLDPMVRRCREVAQRLSAGLKDMEGIIVPKVRNGCTHSYFMWSVRYQPEVLGVSRERFVTALQAEGVPVAQGYVPPLYRLPLFQKRTAIGTKGFPFSLSGIEYRDGLCPVTERLHEKEIIQYQPVAWDPSAEQIEQMIEAFRKVHKHIKDL</sequence>
<feature type="modified residue" description="N6-(pyridoxal phosphate)lysine" evidence="3">
    <location>
        <position position="213"/>
    </location>
</feature>
<dbReference type="Proteomes" id="UP000595362">
    <property type="component" value="Chromosome"/>
</dbReference>
<feature type="active site" description="Proton acceptor" evidence="2">
    <location>
        <position position="213"/>
    </location>
</feature>
<evidence type="ECO:0000256" key="3">
    <source>
        <dbReference type="PIRSR" id="PIRSR000390-2"/>
    </source>
</evidence>
<dbReference type="AlphaFoldDB" id="A0A7T5UI54"/>